<dbReference type="AlphaFoldDB" id="A0A916K8I0"/>
<proteinExistence type="predicted"/>
<organism evidence="2 3">
    <name type="scientific">Paenibacillus solanacearum</name>
    <dbReference type="NCBI Taxonomy" id="2048548"/>
    <lineage>
        <taxon>Bacteria</taxon>
        <taxon>Bacillati</taxon>
        <taxon>Bacillota</taxon>
        <taxon>Bacilli</taxon>
        <taxon>Bacillales</taxon>
        <taxon>Paenibacillaceae</taxon>
        <taxon>Paenibacillus</taxon>
    </lineage>
</organism>
<dbReference type="Proteomes" id="UP000693672">
    <property type="component" value="Unassembled WGS sequence"/>
</dbReference>
<evidence type="ECO:0000259" key="1">
    <source>
        <dbReference type="Pfam" id="PF09992"/>
    </source>
</evidence>
<dbReference type="Pfam" id="PF09992">
    <property type="entry name" value="NAGPA"/>
    <property type="match status" value="1"/>
</dbReference>
<dbReference type="RefSeq" id="WP_218095508.1">
    <property type="nucleotide sequence ID" value="NZ_CAJVAS010000047.1"/>
</dbReference>
<feature type="domain" description="Phosphodiester glycosidase" evidence="1">
    <location>
        <begin position="265"/>
        <end position="386"/>
    </location>
</feature>
<comment type="caution">
    <text evidence="2">The sequence shown here is derived from an EMBL/GenBank/DDBJ whole genome shotgun (WGS) entry which is preliminary data.</text>
</comment>
<sequence length="838" mass="88929">MVHPSAASECESGCNWIVAHTYATDVAPGVHYVNRTLERGSLSESVHLIEIDPKNRYVALEPVSSLGKVVRLETVGRLLEETERRGRRVVAGVNGDFFSYIGVPSGLQIADGEIITSPAVTKVLLAVMADGTVRLEEQVAMQAALHDDEGPVFHVDMVNRTRTRNHTAHAFAYTWRFGDSTRTPDGGVEAVIAAARPGEAVKLVPGHPWEGIVASVAEASNTPIDGTSLVLSATGAKAEELKRRLAPGRAVRLTIGYGKGIQAAKQVLSGSSTLGLALLRAGQVPEALFDPAVRLNGDRHPRTMAATKNGKLYLLLVDGRQPGFSSGITLAEGAQMLQQLGMEHAINLDGGGSTTCYVRLPGDAQASLTNRPSDGYEREVGNALAIVSTAPSSELEALVIQPEKPQRVLAGSSITFTAKGHDRYYNAVPVSLEALEWSLTGSIGTITPSGRFTAGMDSAEGAVLACNGGIACSKMIQVTYLLHKLVIEPGTSVVEPGGTLQFQAKGYDEDGEEIALSLDRLVWTATAGACSADGVLLAPFEAAQGMVTAAWGGVQAEAVVHIGKPHLIIADFESLGKLAASSVNAVPDSVTLARAARPSPVRFGTFSGKLTYDFTHTSGGSRAVVELLNDAGGPGREIEGEPYRFGLWVYGDGGGHWLRVRISDATGHERYLNFTEAGGLDWTGWKYVHADIPKQTLFPLRVHHISLSEPDDANKTAGVLYLDDFRAEYVQLNEDVEGPVFTGMTPEPGGVVCGLCPLISVTAFDAGSGVEPSSVRLWVDGEARPHQFDSVTGVIAYRLEHELDEGEHRVVIEAADREGNPAVPAAAWSFTVTSQTTA</sequence>
<name>A0A916K8I0_9BACL</name>
<evidence type="ECO:0000313" key="2">
    <source>
        <dbReference type="EMBL" id="CAG7649234.1"/>
    </source>
</evidence>
<evidence type="ECO:0000313" key="3">
    <source>
        <dbReference type="Proteomes" id="UP000693672"/>
    </source>
</evidence>
<dbReference type="InterPro" id="IPR018711">
    <property type="entry name" value="NAGPA"/>
</dbReference>
<dbReference type="EMBL" id="CAJVAS010000047">
    <property type="protein sequence ID" value="CAG7649234.1"/>
    <property type="molecule type" value="Genomic_DNA"/>
</dbReference>
<protein>
    <recommendedName>
        <fullName evidence="1">Phosphodiester glycosidase domain-containing protein</fullName>
    </recommendedName>
</protein>
<keyword evidence="3" id="KW-1185">Reference proteome</keyword>
<gene>
    <name evidence="2" type="ORF">PAESOLCIP111_05823</name>
</gene>
<accession>A0A916K8I0</accession>
<dbReference type="PANTHER" id="PTHR40446:SF2">
    <property type="entry name" value="N-ACETYLGLUCOSAMINE-1-PHOSPHODIESTER ALPHA-N-ACETYLGLUCOSAMINIDASE"/>
    <property type="match status" value="1"/>
</dbReference>
<reference evidence="2" key="1">
    <citation type="submission" date="2021-06" db="EMBL/GenBank/DDBJ databases">
        <authorList>
            <person name="Criscuolo A."/>
        </authorList>
    </citation>
    <scope>NUCLEOTIDE SEQUENCE</scope>
    <source>
        <strain evidence="2">CIP111600</strain>
    </source>
</reference>
<dbReference type="PANTHER" id="PTHR40446">
    <property type="entry name" value="N-ACETYLGLUCOSAMINE-1-PHOSPHODIESTER ALPHA-N-ACETYLGLUCOSAMINIDASE"/>
    <property type="match status" value="1"/>
</dbReference>